<keyword evidence="1" id="KW-0812">Transmembrane</keyword>
<evidence type="ECO:0000313" key="2">
    <source>
        <dbReference type="EMBL" id="QQX99636.1"/>
    </source>
</evidence>
<proteinExistence type="predicted"/>
<dbReference type="AlphaFoldDB" id="A0A7U0TEC8"/>
<keyword evidence="1" id="KW-0472">Membrane</keyword>
<sequence>MQQKENFLKTKRGKIIVGSVSSVVGLLLLILTICFFTEKWPFNVSINEKDLNTFKTAIEAELKDEKVKDTGAENNNIVNTVKDKIVNFENKVEKFNKKRDDNKKIDASKIKALKDKITSDDFKNKDKEAFKNAIKEKKLKEDLTAFVDDAKEQIKK</sequence>
<dbReference type="EMBL" id="MT668436">
    <property type="protein sequence ID" value="QQX99636.1"/>
    <property type="molecule type" value="Genomic_DNA"/>
</dbReference>
<gene>
    <name evidence="2" type="primary">imp</name>
</gene>
<accession>A0A7U0TEC8</accession>
<organism evidence="2">
    <name type="scientific">Elm yellows phytoplasma</name>
    <dbReference type="NCBI Taxonomy" id="35774"/>
    <lineage>
        <taxon>Bacteria</taxon>
        <taxon>Bacillati</taxon>
        <taxon>Mycoplasmatota</taxon>
        <taxon>Mollicutes</taxon>
        <taxon>Acholeplasmatales</taxon>
        <taxon>Acholeplasmataceae</taxon>
        <taxon>Candidatus Phytoplasma</taxon>
        <taxon>16SrV (Elm yellows group)</taxon>
    </lineage>
</organism>
<name>A0A7U0TEC8_ELYEP</name>
<evidence type="ECO:0000256" key="1">
    <source>
        <dbReference type="SAM" id="Phobius"/>
    </source>
</evidence>
<protein>
    <submittedName>
        <fullName evidence="2">Immunodominant membrane protein</fullName>
    </submittedName>
</protein>
<reference evidence="2" key="1">
    <citation type="submission" date="2020-06" db="EMBL/GenBank/DDBJ databases">
        <authorList>
            <person name="Schneider B."/>
        </authorList>
    </citation>
    <scope>NUCLEOTIDE SEQUENCE</scope>
    <source>
        <strain evidence="2">1031_Ul_BB</strain>
    </source>
</reference>
<feature type="transmembrane region" description="Helical" evidence="1">
    <location>
        <begin position="15"/>
        <end position="36"/>
    </location>
</feature>
<keyword evidence="1" id="KW-1133">Transmembrane helix</keyword>